<gene>
    <name evidence="1" type="ORF">MNEG_5861</name>
</gene>
<organism evidence="1 2">
    <name type="scientific">Monoraphidium neglectum</name>
    <dbReference type="NCBI Taxonomy" id="145388"/>
    <lineage>
        <taxon>Eukaryota</taxon>
        <taxon>Viridiplantae</taxon>
        <taxon>Chlorophyta</taxon>
        <taxon>core chlorophytes</taxon>
        <taxon>Chlorophyceae</taxon>
        <taxon>CS clade</taxon>
        <taxon>Sphaeropleales</taxon>
        <taxon>Selenastraceae</taxon>
        <taxon>Monoraphidium</taxon>
    </lineage>
</organism>
<evidence type="ECO:0000313" key="2">
    <source>
        <dbReference type="Proteomes" id="UP000054498"/>
    </source>
</evidence>
<reference evidence="1 2" key="1">
    <citation type="journal article" date="2013" name="BMC Genomics">
        <title>Reconstruction of the lipid metabolism for the microalga Monoraphidium neglectum from its genome sequence reveals characteristics suitable for biofuel production.</title>
        <authorList>
            <person name="Bogen C."/>
            <person name="Al-Dilaimi A."/>
            <person name="Albersmeier A."/>
            <person name="Wichmann J."/>
            <person name="Grundmann M."/>
            <person name="Rupp O."/>
            <person name="Lauersen K.J."/>
            <person name="Blifernez-Klassen O."/>
            <person name="Kalinowski J."/>
            <person name="Goesmann A."/>
            <person name="Mussgnug J.H."/>
            <person name="Kruse O."/>
        </authorList>
    </citation>
    <scope>NUCLEOTIDE SEQUENCE [LARGE SCALE GENOMIC DNA]</scope>
    <source>
        <strain evidence="1 2">SAG 48.87</strain>
    </source>
</reference>
<dbReference type="RefSeq" id="XP_013901114.1">
    <property type="nucleotide sequence ID" value="XM_014045660.1"/>
</dbReference>
<dbReference type="KEGG" id="mng:MNEG_5861"/>
<name>A0A0D2MG58_9CHLO</name>
<evidence type="ECO:0000313" key="1">
    <source>
        <dbReference type="EMBL" id="KIZ02095.1"/>
    </source>
</evidence>
<dbReference type="EMBL" id="KK101123">
    <property type="protein sequence ID" value="KIZ02095.1"/>
    <property type="molecule type" value="Genomic_DNA"/>
</dbReference>
<dbReference type="Proteomes" id="UP000054498">
    <property type="component" value="Unassembled WGS sequence"/>
</dbReference>
<feature type="non-terminal residue" evidence="1">
    <location>
        <position position="1"/>
    </location>
</feature>
<sequence length="76" mass="7516">EWPTRFGRWRLAVRQAGVDLDLEGGGAQLVAALGIPADGGALVRPDGVVAASGGPGAAEEWLARHVGGTGASAKAA</sequence>
<dbReference type="GeneID" id="25738738"/>
<keyword evidence="2" id="KW-1185">Reference proteome</keyword>
<accession>A0A0D2MG58</accession>
<proteinExistence type="predicted"/>
<dbReference type="AlphaFoldDB" id="A0A0D2MG58"/>
<protein>
    <submittedName>
        <fullName evidence="1">Uncharacterized protein</fullName>
    </submittedName>
</protein>
<dbReference type="Gene3D" id="3.40.30.120">
    <property type="match status" value="1"/>
</dbReference>